<proteinExistence type="predicted"/>
<accession>A0A1S9PJR4</accession>
<sequence>MFLFEGFFLDKQGSFGRKRAKLVGGAFSPGYALIRLQALHTGRYPLLSLPRSYLNSNFKEF</sequence>
<dbReference type="AlphaFoldDB" id="A0A1S9PJR4"/>
<dbReference type="STRING" id="1792845.BC343_22315"/>
<organism evidence="1 2">
    <name type="scientific">Mucilaginibacter pedocola</name>
    <dbReference type="NCBI Taxonomy" id="1792845"/>
    <lineage>
        <taxon>Bacteria</taxon>
        <taxon>Pseudomonadati</taxon>
        <taxon>Bacteroidota</taxon>
        <taxon>Sphingobacteriia</taxon>
        <taxon>Sphingobacteriales</taxon>
        <taxon>Sphingobacteriaceae</taxon>
        <taxon>Mucilaginibacter</taxon>
    </lineage>
</organism>
<dbReference type="Proteomes" id="UP000189739">
    <property type="component" value="Unassembled WGS sequence"/>
</dbReference>
<comment type="caution">
    <text evidence="1">The sequence shown here is derived from an EMBL/GenBank/DDBJ whole genome shotgun (WGS) entry which is preliminary data.</text>
</comment>
<protein>
    <submittedName>
        <fullName evidence="1">Uncharacterized protein</fullName>
    </submittedName>
</protein>
<evidence type="ECO:0000313" key="2">
    <source>
        <dbReference type="Proteomes" id="UP000189739"/>
    </source>
</evidence>
<evidence type="ECO:0000313" key="1">
    <source>
        <dbReference type="EMBL" id="OOQ61177.1"/>
    </source>
</evidence>
<gene>
    <name evidence="1" type="ORF">BC343_22315</name>
</gene>
<name>A0A1S9PJR4_9SPHI</name>
<dbReference type="EMBL" id="MBTF01000003">
    <property type="protein sequence ID" value="OOQ61177.1"/>
    <property type="molecule type" value="Genomic_DNA"/>
</dbReference>
<reference evidence="1 2" key="1">
    <citation type="submission" date="2016-07" db="EMBL/GenBank/DDBJ databases">
        <title>Genomic analysis of zinc-resistant bacterium Mucilaginibacter pedocola TBZ30.</title>
        <authorList>
            <person name="Huang J."/>
            <person name="Tang J."/>
        </authorList>
    </citation>
    <scope>NUCLEOTIDE SEQUENCE [LARGE SCALE GENOMIC DNA]</scope>
    <source>
        <strain evidence="1 2">TBZ30</strain>
    </source>
</reference>
<keyword evidence="2" id="KW-1185">Reference proteome</keyword>